<organism evidence="2 3">
    <name type="scientific">Vitis vinifera</name>
    <name type="common">Grape</name>
    <dbReference type="NCBI Taxonomy" id="29760"/>
    <lineage>
        <taxon>Eukaryota</taxon>
        <taxon>Viridiplantae</taxon>
        <taxon>Streptophyta</taxon>
        <taxon>Embryophyta</taxon>
        <taxon>Tracheophyta</taxon>
        <taxon>Spermatophyta</taxon>
        <taxon>Magnoliopsida</taxon>
        <taxon>eudicotyledons</taxon>
        <taxon>Gunneridae</taxon>
        <taxon>Pentapetalae</taxon>
        <taxon>rosids</taxon>
        <taxon>Vitales</taxon>
        <taxon>Vitaceae</taxon>
        <taxon>Viteae</taxon>
        <taxon>Vitis</taxon>
    </lineage>
</organism>
<accession>A0ABY9DZR3</accession>
<gene>
    <name evidence="2" type="ORF">VitviT2T_030466</name>
</gene>
<protein>
    <submittedName>
        <fullName evidence="2">Uncharacterized protein</fullName>
    </submittedName>
</protein>
<dbReference type="Proteomes" id="UP001227230">
    <property type="component" value="Chromosome 19"/>
</dbReference>
<evidence type="ECO:0000313" key="3">
    <source>
        <dbReference type="Proteomes" id="UP001227230"/>
    </source>
</evidence>
<dbReference type="Gene3D" id="3.90.1170.50">
    <property type="entry name" value="Aldehyde oxidase/xanthine dehydrogenase, a/b hammerhead"/>
    <property type="match status" value="1"/>
</dbReference>
<evidence type="ECO:0000313" key="2">
    <source>
        <dbReference type="EMBL" id="WKA13135.1"/>
    </source>
</evidence>
<proteinExistence type="predicted"/>
<keyword evidence="1" id="KW-0460">Magnesium</keyword>
<dbReference type="InterPro" id="IPR036856">
    <property type="entry name" value="Ald_Oxase/Xan_DH_a/b_sf"/>
</dbReference>
<dbReference type="EMBL" id="CP126666">
    <property type="protein sequence ID" value="WKA13135.1"/>
    <property type="molecule type" value="Genomic_DNA"/>
</dbReference>
<keyword evidence="3" id="KW-1185">Reference proteome</keyword>
<name>A0ABY9DZR3_VITVI</name>
<sequence length="214" mass="23639">MMKGWPKGAQNGLGIVASVLLVVCVTAISDYRQSLQFKDLDTEKEKITAQVTRSGQRQKISVYDLIPGWVMQNACDHCWDEKRIQIGFSSLPDSTLPLVKYPAAFNNYPMSPSAKIEQQPLQTVVKSNELTLNVNKAHASLVVPINTIENGPIDRHGSPKQEVELNRQCRPVDEPVAKPRVAVQTSGEAVYVDDIPSPTNCLHGAFIYETKPLA</sequence>
<evidence type="ECO:0000256" key="1">
    <source>
        <dbReference type="ARBA" id="ARBA00022842"/>
    </source>
</evidence>
<dbReference type="SUPFAM" id="SSF54665">
    <property type="entry name" value="CO dehydrogenase molybdoprotein N-domain-like"/>
    <property type="match status" value="1"/>
</dbReference>
<dbReference type="PANTHER" id="PTHR24093">
    <property type="entry name" value="CATION TRANSPORTING ATPASE"/>
    <property type="match status" value="1"/>
</dbReference>
<reference evidence="2 3" key="1">
    <citation type="journal article" date="2023" name="Hortic Res">
        <title>The complete reference genome for grapevine (Vitis vinifera L.) genetics and breeding.</title>
        <authorList>
            <person name="Shi X."/>
            <person name="Cao S."/>
            <person name="Wang X."/>
            <person name="Huang S."/>
            <person name="Wang Y."/>
            <person name="Liu Z."/>
            <person name="Liu W."/>
            <person name="Leng X."/>
            <person name="Peng Y."/>
            <person name="Wang N."/>
            <person name="Wang Y."/>
            <person name="Ma Z."/>
            <person name="Xu X."/>
            <person name="Zhang F."/>
            <person name="Xue H."/>
            <person name="Zhong H."/>
            <person name="Wang Y."/>
            <person name="Zhang K."/>
            <person name="Velt A."/>
            <person name="Avia K."/>
            <person name="Holtgrawe D."/>
            <person name="Grimplet J."/>
            <person name="Matus J.T."/>
            <person name="Ware D."/>
            <person name="Wu X."/>
            <person name="Wang H."/>
            <person name="Liu C."/>
            <person name="Fang Y."/>
            <person name="Rustenholz C."/>
            <person name="Cheng Z."/>
            <person name="Xiao H."/>
            <person name="Zhou Y."/>
        </authorList>
    </citation>
    <scope>NUCLEOTIDE SEQUENCE [LARGE SCALE GENOMIC DNA]</scope>
    <source>
        <strain evidence="3">cv. Pinot noir / PN40024</strain>
        <tissue evidence="2">Leaf</tissue>
    </source>
</reference>
<dbReference type="PANTHER" id="PTHR24093:SF467">
    <property type="entry name" value="CALCIUM-TRANSPORTING ATPASE 1"/>
    <property type="match status" value="1"/>
</dbReference>